<dbReference type="Proteomes" id="UP000694415">
    <property type="component" value="Unplaced"/>
</dbReference>
<evidence type="ECO:0000256" key="5">
    <source>
        <dbReference type="SAM" id="Phobius"/>
    </source>
</evidence>
<dbReference type="Pfam" id="PF04103">
    <property type="entry name" value="CD20"/>
    <property type="match status" value="1"/>
</dbReference>
<dbReference type="AlphaFoldDB" id="A0A8C6IHX5"/>
<reference evidence="6" key="2">
    <citation type="submission" date="2025-09" db="UniProtKB">
        <authorList>
            <consortium name="Ensembl"/>
        </authorList>
    </citation>
    <scope>IDENTIFICATION</scope>
</reference>
<feature type="transmembrane region" description="Helical" evidence="5">
    <location>
        <begin position="85"/>
        <end position="105"/>
    </location>
</feature>
<evidence type="ECO:0000256" key="4">
    <source>
        <dbReference type="ARBA" id="ARBA00023136"/>
    </source>
</evidence>
<proteinExistence type="predicted"/>
<keyword evidence="4 5" id="KW-0472">Membrane</keyword>
<dbReference type="GeneTree" id="ENSGT00900000141581"/>
<keyword evidence="2 5" id="KW-0812">Transmembrane</keyword>
<protein>
    <recommendedName>
        <fullName evidence="8">Membrane-spanning 4-domains subfamily A member 12-like</fullName>
    </recommendedName>
</protein>
<name>A0A8C6IHX5_MUSSI</name>
<evidence type="ECO:0000256" key="2">
    <source>
        <dbReference type="ARBA" id="ARBA00022692"/>
    </source>
</evidence>
<evidence type="ECO:0000313" key="6">
    <source>
        <dbReference type="Ensembl" id="ENSMSIP00000036730.1"/>
    </source>
</evidence>
<evidence type="ECO:0000256" key="1">
    <source>
        <dbReference type="ARBA" id="ARBA00004141"/>
    </source>
</evidence>
<dbReference type="SMR" id="A0A8C6IHX5"/>
<evidence type="ECO:0008006" key="8">
    <source>
        <dbReference type="Google" id="ProtNLM"/>
    </source>
</evidence>
<comment type="subcellular location">
    <subcellularLocation>
        <location evidence="1">Membrane</location>
        <topology evidence="1">Multi-pass membrane protein</topology>
    </subcellularLocation>
</comment>
<accession>A0A8C6IHX5</accession>
<sequence>MNMPQNRLWIKKELRVLGFSLSGSLSIILQKRPSNHTLIWTMTMNILSIFATLVGLFLTTVEMIVTSSVYSTLWQYKSGRVLTEYLFLFSMLELFMASIVTEWTYRARQIE</sequence>
<organism evidence="6 7">
    <name type="scientific">Mus spicilegus</name>
    <name type="common">Mound-building mouse</name>
    <dbReference type="NCBI Taxonomy" id="10103"/>
    <lineage>
        <taxon>Eukaryota</taxon>
        <taxon>Metazoa</taxon>
        <taxon>Chordata</taxon>
        <taxon>Craniata</taxon>
        <taxon>Vertebrata</taxon>
        <taxon>Euteleostomi</taxon>
        <taxon>Mammalia</taxon>
        <taxon>Eutheria</taxon>
        <taxon>Euarchontoglires</taxon>
        <taxon>Glires</taxon>
        <taxon>Rodentia</taxon>
        <taxon>Myomorpha</taxon>
        <taxon>Muroidea</taxon>
        <taxon>Muridae</taxon>
        <taxon>Murinae</taxon>
        <taxon>Mus</taxon>
        <taxon>Mus</taxon>
    </lineage>
</organism>
<dbReference type="InterPro" id="IPR007237">
    <property type="entry name" value="CD20-like"/>
</dbReference>
<keyword evidence="3 5" id="KW-1133">Transmembrane helix</keyword>
<evidence type="ECO:0000313" key="7">
    <source>
        <dbReference type="Proteomes" id="UP000694415"/>
    </source>
</evidence>
<evidence type="ECO:0000256" key="3">
    <source>
        <dbReference type="ARBA" id="ARBA00022989"/>
    </source>
</evidence>
<feature type="transmembrane region" description="Helical" evidence="5">
    <location>
        <begin position="38"/>
        <end position="65"/>
    </location>
</feature>
<keyword evidence="7" id="KW-1185">Reference proteome</keyword>
<dbReference type="Ensembl" id="ENSMSIT00000046292.1">
    <property type="protein sequence ID" value="ENSMSIP00000036730.1"/>
    <property type="gene ID" value="ENSMSIG00000030578.1"/>
</dbReference>
<reference evidence="6" key="1">
    <citation type="submission" date="2025-08" db="UniProtKB">
        <authorList>
            <consortium name="Ensembl"/>
        </authorList>
    </citation>
    <scope>IDENTIFICATION</scope>
</reference>